<evidence type="ECO:0000313" key="1">
    <source>
        <dbReference type="EMBL" id="EIM26192.1"/>
    </source>
</evidence>
<name>I4YQF0_9HYPH</name>
<gene>
    <name evidence="1" type="ORF">MicloDRAFT_00051500</name>
</gene>
<protein>
    <submittedName>
        <fullName evidence="1">Uncharacterized protein</fullName>
    </submittedName>
</protein>
<dbReference type="PATRIC" id="fig|864069.3.peg.5541"/>
<dbReference type="HOGENOM" id="CLU_1081015_0_0_5"/>
<organism evidence="1 2">
    <name type="scientific">Microvirga lotononidis</name>
    <dbReference type="NCBI Taxonomy" id="864069"/>
    <lineage>
        <taxon>Bacteria</taxon>
        <taxon>Pseudomonadati</taxon>
        <taxon>Pseudomonadota</taxon>
        <taxon>Alphaproteobacteria</taxon>
        <taxon>Hyphomicrobiales</taxon>
        <taxon>Methylobacteriaceae</taxon>
        <taxon>Microvirga</taxon>
    </lineage>
</organism>
<reference evidence="1 2" key="1">
    <citation type="submission" date="2012-02" db="EMBL/GenBank/DDBJ databases">
        <title>Improved High-Quality Draft sequence of Microvirga sp. WSM3557.</title>
        <authorList>
            <consortium name="US DOE Joint Genome Institute"/>
            <person name="Lucas S."/>
            <person name="Han J."/>
            <person name="Lapidus A."/>
            <person name="Cheng J.-F."/>
            <person name="Goodwin L."/>
            <person name="Pitluck S."/>
            <person name="Peters L."/>
            <person name="Zhang X."/>
            <person name="Detter J.C."/>
            <person name="Han C."/>
            <person name="Tapia R."/>
            <person name="Land M."/>
            <person name="Hauser L."/>
            <person name="Kyrpides N."/>
            <person name="Ivanova N."/>
            <person name="Pagani I."/>
            <person name="Brau L."/>
            <person name="Yates R."/>
            <person name="O'Hara G."/>
            <person name="Rui T."/>
            <person name="Howieson J."/>
            <person name="Reeve W."/>
            <person name="Woyke T."/>
        </authorList>
    </citation>
    <scope>NUCLEOTIDE SEQUENCE [LARGE SCALE GENOMIC DNA]</scope>
    <source>
        <strain evidence="1 2">WSM3557</strain>
    </source>
</reference>
<dbReference type="AlphaFoldDB" id="I4YQF0"/>
<dbReference type="STRING" id="864069.MicloDRAFT_00051500"/>
<keyword evidence="2" id="KW-1185">Reference proteome</keyword>
<accession>I4YQF0</accession>
<sequence length="257" mass="28189">MAFDFDALFAPHPTMPEAVKEAVKDAVFSYRNPVKAPSGDTETKPWADRPEAVEDKTRCILEIDGIRAICTPDRWMCFYAIDPGKPFISETGFMSGCSSRKGSSEETFMALLTERRKQHKGKLPIPATTYRLPEPGEDGPQPATGALLAMKKLKTDPYNAALIIEGNGQWSDGTCSDHGKPEGLKERTKGMVPDGFDVEVDAKGHGFALIAPNGRRWPEDGSFFPALHNIRCAVTRQARDDAETGAPFFFEPLPQAA</sequence>
<dbReference type="EMBL" id="JH660646">
    <property type="protein sequence ID" value="EIM26192.1"/>
    <property type="molecule type" value="Genomic_DNA"/>
</dbReference>
<dbReference type="Proteomes" id="UP000003947">
    <property type="component" value="Unassembled WGS sequence"/>
</dbReference>
<proteinExistence type="predicted"/>
<evidence type="ECO:0000313" key="2">
    <source>
        <dbReference type="Proteomes" id="UP000003947"/>
    </source>
</evidence>